<feature type="transmembrane region" description="Helical" evidence="2">
    <location>
        <begin position="6"/>
        <end position="26"/>
    </location>
</feature>
<name>A0A8S1MV89_9CILI</name>
<evidence type="ECO:0000256" key="2">
    <source>
        <dbReference type="SAM" id="Phobius"/>
    </source>
</evidence>
<dbReference type="Proteomes" id="UP000692954">
    <property type="component" value="Unassembled WGS sequence"/>
</dbReference>
<keyword evidence="2" id="KW-0472">Membrane</keyword>
<keyword evidence="2" id="KW-0812">Transmembrane</keyword>
<keyword evidence="4" id="KW-1185">Reference proteome</keyword>
<accession>A0A8S1MV89</accession>
<dbReference type="EMBL" id="CAJJDN010000041">
    <property type="protein sequence ID" value="CAD8080745.1"/>
    <property type="molecule type" value="Genomic_DNA"/>
</dbReference>
<keyword evidence="2" id="KW-1133">Transmembrane helix</keyword>
<proteinExistence type="predicted"/>
<dbReference type="OrthoDB" id="296758at2759"/>
<feature type="region of interest" description="Disordered" evidence="1">
    <location>
        <begin position="81"/>
        <end position="107"/>
    </location>
</feature>
<organism evidence="3 4">
    <name type="scientific">Paramecium sonneborni</name>
    <dbReference type="NCBI Taxonomy" id="65129"/>
    <lineage>
        <taxon>Eukaryota</taxon>
        <taxon>Sar</taxon>
        <taxon>Alveolata</taxon>
        <taxon>Ciliophora</taxon>
        <taxon>Intramacronucleata</taxon>
        <taxon>Oligohymenophorea</taxon>
        <taxon>Peniculida</taxon>
        <taxon>Parameciidae</taxon>
        <taxon>Paramecium</taxon>
    </lineage>
</organism>
<protein>
    <submittedName>
        <fullName evidence="3">Uncharacterized protein</fullName>
    </submittedName>
</protein>
<evidence type="ECO:0000313" key="4">
    <source>
        <dbReference type="Proteomes" id="UP000692954"/>
    </source>
</evidence>
<evidence type="ECO:0000313" key="3">
    <source>
        <dbReference type="EMBL" id="CAD8080745.1"/>
    </source>
</evidence>
<dbReference type="AlphaFoldDB" id="A0A8S1MV89"/>
<reference evidence="3" key="1">
    <citation type="submission" date="2021-01" db="EMBL/GenBank/DDBJ databases">
        <authorList>
            <consortium name="Genoscope - CEA"/>
            <person name="William W."/>
        </authorList>
    </citation>
    <scope>NUCLEOTIDE SEQUENCE</scope>
</reference>
<sequence>METYEYSSMLKYILIISICIVLVMYLKRRMSTTGESIQDRIWRKIVFAYQDMLHTFDQAEKELLKHTYHNTIFNSKGVNVSNDKRKESKKKNSNVQFNMNKNETLYY</sequence>
<feature type="compositionally biased region" description="Polar residues" evidence="1">
    <location>
        <begin position="93"/>
        <end position="107"/>
    </location>
</feature>
<gene>
    <name evidence="3" type="ORF">PSON_ATCC_30995.1.T0410031</name>
</gene>
<evidence type="ECO:0000256" key="1">
    <source>
        <dbReference type="SAM" id="MobiDB-lite"/>
    </source>
</evidence>
<comment type="caution">
    <text evidence="3">The sequence shown here is derived from an EMBL/GenBank/DDBJ whole genome shotgun (WGS) entry which is preliminary data.</text>
</comment>